<dbReference type="Proteomes" id="UP000322976">
    <property type="component" value="Unassembled WGS sequence"/>
</dbReference>
<dbReference type="RefSeq" id="WP_149546263.1">
    <property type="nucleotide sequence ID" value="NZ_VTPS01000025.1"/>
</dbReference>
<name>A0A5D8Q7X0_9THEO</name>
<comment type="caution">
    <text evidence="1">The sequence shown here is derived from an EMBL/GenBank/DDBJ whole genome shotgun (WGS) entry which is preliminary data.</text>
</comment>
<accession>A0A5D8Q7X0</accession>
<dbReference type="AlphaFoldDB" id="A0A5D8Q7X0"/>
<protein>
    <submittedName>
        <fullName evidence="1">Uncharacterized protein</fullName>
    </submittedName>
</protein>
<evidence type="ECO:0000313" key="1">
    <source>
        <dbReference type="EMBL" id="TZE80730.1"/>
    </source>
</evidence>
<dbReference type="EMBL" id="VTPS01000025">
    <property type="protein sequence ID" value="TZE80730.1"/>
    <property type="molecule type" value="Genomic_DNA"/>
</dbReference>
<evidence type="ECO:0000313" key="2">
    <source>
        <dbReference type="Proteomes" id="UP000322976"/>
    </source>
</evidence>
<reference evidence="1 2" key="1">
    <citation type="submission" date="2019-08" db="EMBL/GenBank/DDBJ databases">
        <title>Calorimonas adulescens gen. nov., sp. nov., an anaerobic thermophilic bacterium from Sakhalin hot spring.</title>
        <authorList>
            <person name="Khomyakova M.A."/>
            <person name="Merkel A.Y."/>
            <person name="Novikov A."/>
            <person name="Bonch-Osmolovskaya E.A."/>
            <person name="Slobodkin A.I."/>
        </authorList>
    </citation>
    <scope>NUCLEOTIDE SEQUENCE [LARGE SCALE GENOMIC DNA]</scope>
    <source>
        <strain evidence="1 2">A05MB</strain>
    </source>
</reference>
<gene>
    <name evidence="1" type="ORF">FWJ32_12300</name>
</gene>
<proteinExistence type="predicted"/>
<organism evidence="1 2">
    <name type="scientific">Calorimonas adulescens</name>
    <dbReference type="NCBI Taxonomy" id="2606906"/>
    <lineage>
        <taxon>Bacteria</taxon>
        <taxon>Bacillati</taxon>
        <taxon>Bacillota</taxon>
        <taxon>Clostridia</taxon>
        <taxon>Thermoanaerobacterales</taxon>
        <taxon>Thermoanaerobacteraceae</taxon>
        <taxon>Calorimonas</taxon>
    </lineage>
</organism>
<sequence>MISFAADIRVFSNFVNPVSGVKVDDTDNSMSIISAVMTNGGASIILSDDSEKTLASIVSAIQAM</sequence>
<keyword evidence="2" id="KW-1185">Reference proteome</keyword>